<feature type="domain" description="EF-hand" evidence="8">
    <location>
        <begin position="149"/>
        <end position="176"/>
    </location>
</feature>
<keyword evidence="3" id="KW-0479">Metal-binding</keyword>
<protein>
    <recommendedName>
        <fullName evidence="8">EF-hand domain-containing protein</fullName>
    </recommendedName>
</protein>
<feature type="domain" description="EF-hand" evidence="8">
    <location>
        <begin position="106"/>
        <end position="141"/>
    </location>
</feature>
<dbReference type="PANTHER" id="PTHR23055:SF178">
    <property type="entry name" value="NEUROCALCIN HOMOLOG"/>
    <property type="match status" value="1"/>
</dbReference>
<dbReference type="InterPro" id="IPR018247">
    <property type="entry name" value="EF_Hand_1_Ca_BS"/>
</dbReference>
<dbReference type="PANTHER" id="PTHR23055">
    <property type="entry name" value="CALCIUM BINDING PROTEINS"/>
    <property type="match status" value="1"/>
</dbReference>
<keyword evidence="4" id="KW-0677">Repeat</keyword>
<keyword evidence="2" id="KW-0519">Myristate</keyword>
<dbReference type="PROSITE" id="PS50222">
    <property type="entry name" value="EF_HAND_2"/>
    <property type="match status" value="2"/>
</dbReference>
<keyword evidence="6" id="KW-0449">Lipoprotein</keyword>
<evidence type="ECO:0000256" key="2">
    <source>
        <dbReference type="ARBA" id="ARBA00022707"/>
    </source>
</evidence>
<reference evidence="10 11" key="1">
    <citation type="journal article" date="2013" name="PLoS ONE">
        <title>Predicting the Proteins of Angomonas deanei, Strigomonas culicis and Their Respective Endosymbionts Reveals New Aspects of the Trypanosomatidae Family.</title>
        <authorList>
            <person name="Motta M.C."/>
            <person name="Martins A.C."/>
            <person name="de Souza S.S."/>
            <person name="Catta-Preta C.M."/>
            <person name="Silva R."/>
            <person name="Klein C.C."/>
            <person name="de Almeida L.G."/>
            <person name="de Lima Cunha O."/>
            <person name="Ciapina L.P."/>
            <person name="Brocchi M."/>
            <person name="Colabardini A.C."/>
            <person name="de Araujo Lima B."/>
            <person name="Machado C.R."/>
            <person name="de Almeida Soares C.M."/>
            <person name="Probst C.M."/>
            <person name="de Menezes C.B."/>
            <person name="Thompson C.E."/>
            <person name="Bartholomeu D.C."/>
            <person name="Gradia D.F."/>
            <person name="Pavoni D.P."/>
            <person name="Grisard E.C."/>
            <person name="Fantinatti-Garboggini F."/>
            <person name="Marchini F.K."/>
            <person name="Rodrigues-Luiz G.F."/>
            <person name="Wagner G."/>
            <person name="Goldman G.H."/>
            <person name="Fietto J.L."/>
            <person name="Elias M.C."/>
            <person name="Goldman M.H."/>
            <person name="Sagot M.F."/>
            <person name="Pereira M."/>
            <person name="Stoco P.H."/>
            <person name="de Mendonca-Neto R.P."/>
            <person name="Teixeira S.M."/>
            <person name="Maciel T.E."/>
            <person name="de Oliveira Mendes T.A."/>
            <person name="Urmenyi T.P."/>
            <person name="de Souza W."/>
            <person name="Schenkman S."/>
            <person name="de Vasconcelos A.T."/>
        </authorList>
    </citation>
    <scope>NUCLEOTIDE SEQUENCE [LARGE SCALE GENOMIC DNA]</scope>
</reference>
<evidence type="ECO:0000259" key="8">
    <source>
        <dbReference type="PROSITE" id="PS50222"/>
    </source>
</evidence>
<evidence type="ECO:0000256" key="1">
    <source>
        <dbReference type="ARBA" id="ARBA00006049"/>
    </source>
</evidence>
<dbReference type="PROSITE" id="PS00018">
    <property type="entry name" value="EF_HAND_1"/>
    <property type="match status" value="2"/>
</dbReference>
<dbReference type="SUPFAM" id="SSF47473">
    <property type="entry name" value="EF-hand"/>
    <property type="match status" value="1"/>
</dbReference>
<dbReference type="SMART" id="SM00054">
    <property type="entry name" value="EFh"/>
    <property type="match status" value="2"/>
</dbReference>
<dbReference type="InterPro" id="IPR002048">
    <property type="entry name" value="EF_hand_dom"/>
</dbReference>
<evidence type="ECO:0000256" key="5">
    <source>
        <dbReference type="ARBA" id="ARBA00022837"/>
    </source>
</evidence>
<comment type="similarity">
    <text evidence="1">Belongs to the recoverin family.</text>
</comment>
<evidence type="ECO:0000256" key="7">
    <source>
        <dbReference type="SAM" id="MobiDB-lite"/>
    </source>
</evidence>
<name>S9UQL3_9TRYP</name>
<evidence type="ECO:0000313" key="11">
    <source>
        <dbReference type="Proteomes" id="UP000015354"/>
    </source>
</evidence>
<dbReference type="EMBL" id="ATMH01002432">
    <property type="protein sequence ID" value="EPY33197.1"/>
    <property type="molecule type" value="Genomic_DNA"/>
</dbReference>
<proteinExistence type="inferred from homology"/>
<gene>
    <name evidence="10" type="ORF">STCU_02432</name>
    <name evidence="9" type="ORF">STCU_07382</name>
</gene>
<evidence type="ECO:0000313" key="9">
    <source>
        <dbReference type="EMBL" id="EPY23958.1"/>
    </source>
</evidence>
<dbReference type="InterPro" id="IPR028846">
    <property type="entry name" value="Recoverin"/>
</dbReference>
<dbReference type="Proteomes" id="UP000015354">
    <property type="component" value="Unassembled WGS sequence"/>
</dbReference>
<reference evidence="10" key="2">
    <citation type="submission" date="2013-03" db="EMBL/GenBank/DDBJ databases">
        <authorList>
            <person name="Motta M.C.M."/>
            <person name="Martins A.C.A."/>
            <person name="Preta C.M.C.C."/>
            <person name="Silva R."/>
            <person name="de Souza S.S."/>
            <person name="Klein C.C."/>
            <person name="de Almeida L.G.P."/>
            <person name="Cunha O.L."/>
            <person name="Colabardini A.C."/>
            <person name="Lima B.A."/>
            <person name="Machado C.R."/>
            <person name="Soares C.M.A."/>
            <person name="de Menezes C.B.A."/>
            <person name="Bartolomeu D.C."/>
            <person name="Grisard E.C."/>
            <person name="Fantinatti-Garboggini F."/>
            <person name="Rodrigues-Luiz G.F."/>
            <person name="Wagner G."/>
            <person name="Goldman G.H."/>
            <person name="Fietto J.L.R."/>
            <person name="Ciapina L.P."/>
            <person name="Brocchi M."/>
            <person name="Elias M.C."/>
            <person name="Goldman M.H.S."/>
            <person name="Sagot M.-F."/>
            <person name="Pereira M."/>
            <person name="Stoco P.H."/>
            <person name="Teixeira S.M.R."/>
            <person name="de Mendonca-Neto R.P."/>
            <person name="Maciel T.E.F."/>
            <person name="Mendes T.A.O."/>
            <person name="Urmenyi T.P."/>
            <person name="Teixeira M.M.G."/>
            <person name="de Camargo E.F.P."/>
            <person name="de Sousa W."/>
            <person name="Schenkman S."/>
            <person name="de Vasconcelos A.T.R."/>
        </authorList>
    </citation>
    <scope>NUCLEOTIDE SEQUENCE</scope>
</reference>
<keyword evidence="5" id="KW-0106">Calcium</keyword>
<accession>S9UQL3</accession>
<dbReference type="EMBL" id="ATMH01007382">
    <property type="protein sequence ID" value="EPY23958.1"/>
    <property type="molecule type" value="Genomic_DNA"/>
</dbReference>
<sequence length="233" mass="27117">MGTAMTKAQLGEYREIVKDRLTESAIQYLYTKFMHVAENGVMTPSIFQRYVAAVGVYKERQVQLDIQRMQQQRKRHHIFSFSKKGDHDEQGGSDSGSDAEDLAAAPEEEMYLHLFRGYDFDGDGVITFKEFLMYHMAVVYSTEELFFVVFNAYDEDGDGYLSLGDIQSVITAATRYVGDYDVRDREVRRVIHEEARRLMGFLDIRKEGRVRMDDMHLVVQKYPEVLEKMKNLM</sequence>
<dbReference type="Pfam" id="PF13833">
    <property type="entry name" value="EF-hand_8"/>
    <property type="match status" value="1"/>
</dbReference>
<dbReference type="Pfam" id="PF13499">
    <property type="entry name" value="EF-hand_7"/>
    <property type="match status" value="1"/>
</dbReference>
<evidence type="ECO:0000313" key="10">
    <source>
        <dbReference type="EMBL" id="EPY33197.1"/>
    </source>
</evidence>
<comment type="caution">
    <text evidence="10">The sequence shown here is derived from an EMBL/GenBank/DDBJ whole genome shotgun (WGS) entry which is preliminary data.</text>
</comment>
<evidence type="ECO:0000256" key="3">
    <source>
        <dbReference type="ARBA" id="ARBA00022723"/>
    </source>
</evidence>
<organism evidence="10 11">
    <name type="scientific">Strigomonas culicis</name>
    <dbReference type="NCBI Taxonomy" id="28005"/>
    <lineage>
        <taxon>Eukaryota</taxon>
        <taxon>Discoba</taxon>
        <taxon>Euglenozoa</taxon>
        <taxon>Kinetoplastea</taxon>
        <taxon>Metakinetoplastina</taxon>
        <taxon>Trypanosomatida</taxon>
        <taxon>Trypanosomatidae</taxon>
        <taxon>Strigomonadinae</taxon>
        <taxon>Strigomonas</taxon>
    </lineage>
</organism>
<dbReference type="CDD" id="cd00051">
    <property type="entry name" value="EFh"/>
    <property type="match status" value="1"/>
</dbReference>
<dbReference type="InterPro" id="IPR011992">
    <property type="entry name" value="EF-hand-dom_pair"/>
</dbReference>
<evidence type="ECO:0000256" key="6">
    <source>
        <dbReference type="ARBA" id="ARBA00023288"/>
    </source>
</evidence>
<dbReference type="OrthoDB" id="26525at2759"/>
<feature type="region of interest" description="Disordered" evidence="7">
    <location>
        <begin position="80"/>
        <end position="100"/>
    </location>
</feature>
<dbReference type="GO" id="GO:0005509">
    <property type="term" value="F:calcium ion binding"/>
    <property type="evidence" value="ECO:0007669"/>
    <property type="project" value="InterPro"/>
</dbReference>
<evidence type="ECO:0000256" key="4">
    <source>
        <dbReference type="ARBA" id="ARBA00022737"/>
    </source>
</evidence>
<dbReference type="AlphaFoldDB" id="S9UQL3"/>
<keyword evidence="11" id="KW-1185">Reference proteome</keyword>
<dbReference type="Gene3D" id="1.10.238.10">
    <property type="entry name" value="EF-hand"/>
    <property type="match status" value="2"/>
</dbReference>